<gene>
    <name evidence="4" type="ORF">BKG84_26415</name>
</gene>
<dbReference type="InterPro" id="IPR052336">
    <property type="entry name" value="MlaD_Phospholipid_Transporter"/>
</dbReference>
<keyword evidence="2" id="KW-0812">Transmembrane</keyword>
<comment type="caution">
    <text evidence="4">The sequence shown here is derived from an EMBL/GenBank/DDBJ whole genome shotgun (WGS) entry which is preliminary data.</text>
</comment>
<sequence length="413" mass="43410">MSARVLVYAARAAAARRVAVAGLGLVVTLLVALGYVMVGALHINPMRSTITVRVLLPESGGLLANQNVTLRGNVIGRVKSVDFTDTGVVAIAEIDGALRLPQNSTARVSALSAAGEQYLDFRPGSDRAHALPDGGVLQESQTAIPVSLGRLLSDADGALAQLNPEQLAAVTDELRVSHLGPEKLAALLDGGSYLVSTLEAVLPQTVSIIQSSRTVFTTLADSSAGLRVSADTLHSILQGMNAMDGGFRTLVDRGSAPLKSIDNIVSDNSDTMVQLLGNLTTIAQLSYLRVPALQALFPTTRGSAVDAVGSVVRDGGIWAIVDLYPRYSCDYKLPRRPPSLPDFPEPFRYTYCGNPDPAVLVRGARNAPRPPGDDTAEPPPGYDPLAQTDTTPVGPNSIPTLFGGPLLPMEPPR</sequence>
<feature type="domain" description="Mce/MlaD" evidence="3">
    <location>
        <begin position="49"/>
        <end position="124"/>
    </location>
</feature>
<keyword evidence="2" id="KW-1133">Transmembrane helix</keyword>
<name>A0A1S1LZT9_MYCCH</name>
<accession>A0A1S1LZT9</accession>
<evidence type="ECO:0000256" key="1">
    <source>
        <dbReference type="SAM" id="MobiDB-lite"/>
    </source>
</evidence>
<proteinExistence type="predicted"/>
<protein>
    <submittedName>
        <fullName evidence="4">Mammalian cell entry protein</fullName>
    </submittedName>
</protein>
<organism evidence="4 5">
    <name type="scientific">Mycobacteroides chelonae</name>
    <name type="common">Mycobacterium chelonae</name>
    <dbReference type="NCBI Taxonomy" id="1774"/>
    <lineage>
        <taxon>Bacteria</taxon>
        <taxon>Bacillati</taxon>
        <taxon>Actinomycetota</taxon>
        <taxon>Actinomycetes</taxon>
        <taxon>Mycobacteriales</taxon>
        <taxon>Mycobacteriaceae</taxon>
        <taxon>Mycobacteroides</taxon>
    </lineage>
</organism>
<keyword evidence="2" id="KW-0472">Membrane</keyword>
<dbReference type="PANTHER" id="PTHR33371">
    <property type="entry name" value="INTERMEMBRANE PHOSPHOLIPID TRANSPORT SYSTEM BINDING PROTEIN MLAD-RELATED"/>
    <property type="match status" value="1"/>
</dbReference>
<reference evidence="4 5" key="1">
    <citation type="submission" date="2016-10" db="EMBL/GenBank/DDBJ databases">
        <title>Evaluation of Human, Veterinary and Environmental Mycobacterium chelonae Isolates by Core Genome Phylogenomic Analysis, Targeted Gene Comparison, and Anti-microbial Susceptibility Patterns: A Tale of Mistaken Identities.</title>
        <authorList>
            <person name="Fogelson S.B."/>
            <person name="Camus A.C."/>
            <person name="Lorenz W."/>
            <person name="Vasireddy R."/>
            <person name="Vasireddy S."/>
            <person name="Smith T."/>
            <person name="Brown-Elliott B.A."/>
            <person name="Wallace R.J.Jr."/>
            <person name="Hasan N.A."/>
            <person name="Reischl U."/>
            <person name="Sanchez S."/>
        </authorList>
    </citation>
    <scope>NUCLEOTIDE SEQUENCE [LARGE SCALE GENOMIC DNA]</scope>
    <source>
        <strain evidence="4 5">15518</strain>
    </source>
</reference>
<dbReference type="Pfam" id="PF02470">
    <property type="entry name" value="MlaD"/>
    <property type="match status" value="1"/>
</dbReference>
<dbReference type="InterPro" id="IPR003399">
    <property type="entry name" value="Mce/MlaD"/>
</dbReference>
<keyword evidence="5" id="KW-1185">Reference proteome</keyword>
<evidence type="ECO:0000313" key="4">
    <source>
        <dbReference type="EMBL" id="OHU75823.1"/>
    </source>
</evidence>
<dbReference type="EMBL" id="MLIS01000092">
    <property type="protein sequence ID" value="OHU75823.1"/>
    <property type="molecule type" value="Genomic_DNA"/>
</dbReference>
<feature type="compositionally biased region" description="Polar residues" evidence="1">
    <location>
        <begin position="387"/>
        <end position="399"/>
    </location>
</feature>
<evidence type="ECO:0000256" key="2">
    <source>
        <dbReference type="SAM" id="Phobius"/>
    </source>
</evidence>
<feature type="transmembrane region" description="Helical" evidence="2">
    <location>
        <begin position="20"/>
        <end position="43"/>
    </location>
</feature>
<dbReference type="Proteomes" id="UP000179441">
    <property type="component" value="Unassembled WGS sequence"/>
</dbReference>
<dbReference type="PANTHER" id="PTHR33371:SF16">
    <property type="entry name" value="MCE-FAMILY PROTEIN MCE3F"/>
    <property type="match status" value="1"/>
</dbReference>
<feature type="region of interest" description="Disordered" evidence="1">
    <location>
        <begin position="361"/>
        <end position="413"/>
    </location>
</feature>
<dbReference type="AlphaFoldDB" id="A0A1S1LZT9"/>
<evidence type="ECO:0000313" key="5">
    <source>
        <dbReference type="Proteomes" id="UP000179441"/>
    </source>
</evidence>
<evidence type="ECO:0000259" key="3">
    <source>
        <dbReference type="Pfam" id="PF02470"/>
    </source>
</evidence>
<dbReference type="GO" id="GO:0005576">
    <property type="term" value="C:extracellular region"/>
    <property type="evidence" value="ECO:0007669"/>
    <property type="project" value="TreeGrafter"/>
</dbReference>